<accession>A0A1I0Z9Q3</accession>
<sequence>MELNYELTKEDYVDFNMYHVKNSKGIKKTIFMQRYVISLMFLIIPIAIWILKKETFNILYIICPLFWVVWILFYDKAFDRSIVKKINRMLDKSINSGLIGMHNINIENGEIIEKTSSGYIKNNIRDINEIQETKDHIFIYVSNNNAYVIPKRTFNSEKKLNSFKIELNIK</sequence>
<feature type="domain" description="YcxB-like C-terminal" evidence="2">
    <location>
        <begin position="111"/>
        <end position="163"/>
    </location>
</feature>
<dbReference type="Pfam" id="PF14317">
    <property type="entry name" value="YcxB"/>
    <property type="match status" value="1"/>
</dbReference>
<evidence type="ECO:0000259" key="2">
    <source>
        <dbReference type="Pfam" id="PF14317"/>
    </source>
</evidence>
<evidence type="ECO:0000256" key="1">
    <source>
        <dbReference type="SAM" id="Phobius"/>
    </source>
</evidence>
<keyword evidence="1" id="KW-0472">Membrane</keyword>
<keyword evidence="1" id="KW-1133">Transmembrane helix</keyword>
<dbReference type="Proteomes" id="UP000198619">
    <property type="component" value="Unassembled WGS sequence"/>
</dbReference>
<reference evidence="3 4" key="1">
    <citation type="submission" date="2016-10" db="EMBL/GenBank/DDBJ databases">
        <authorList>
            <person name="de Groot N.N."/>
        </authorList>
    </citation>
    <scope>NUCLEOTIDE SEQUENCE [LARGE SCALE GENOMIC DNA]</scope>
    <source>
        <strain evidence="3 4">DSM 12271</strain>
    </source>
</reference>
<gene>
    <name evidence="3" type="ORF">SAMN04488528_10186</name>
</gene>
<organism evidence="3 4">
    <name type="scientific">Clostridium frigidicarnis</name>
    <dbReference type="NCBI Taxonomy" id="84698"/>
    <lineage>
        <taxon>Bacteria</taxon>
        <taxon>Bacillati</taxon>
        <taxon>Bacillota</taxon>
        <taxon>Clostridia</taxon>
        <taxon>Eubacteriales</taxon>
        <taxon>Clostridiaceae</taxon>
        <taxon>Clostridium</taxon>
    </lineage>
</organism>
<evidence type="ECO:0000313" key="3">
    <source>
        <dbReference type="EMBL" id="SFB21310.1"/>
    </source>
</evidence>
<name>A0A1I0Z9Q3_9CLOT</name>
<dbReference type="RefSeq" id="WP_090041654.1">
    <property type="nucleotide sequence ID" value="NZ_FOKI01000018.1"/>
</dbReference>
<evidence type="ECO:0000313" key="4">
    <source>
        <dbReference type="Proteomes" id="UP000198619"/>
    </source>
</evidence>
<dbReference type="InterPro" id="IPR025588">
    <property type="entry name" value="YcxB-like_C"/>
</dbReference>
<keyword evidence="4" id="KW-1185">Reference proteome</keyword>
<dbReference type="EMBL" id="FOKI01000018">
    <property type="protein sequence ID" value="SFB21310.1"/>
    <property type="molecule type" value="Genomic_DNA"/>
</dbReference>
<protein>
    <submittedName>
        <fullName evidence="3">YcxB-like protein</fullName>
    </submittedName>
</protein>
<dbReference type="OrthoDB" id="339559at2"/>
<feature type="transmembrane region" description="Helical" evidence="1">
    <location>
        <begin position="31"/>
        <end position="51"/>
    </location>
</feature>
<dbReference type="AlphaFoldDB" id="A0A1I0Z9Q3"/>
<keyword evidence="1" id="KW-0812">Transmembrane</keyword>
<proteinExistence type="predicted"/>
<feature type="transmembrane region" description="Helical" evidence="1">
    <location>
        <begin position="57"/>
        <end position="74"/>
    </location>
</feature>